<dbReference type="Pfam" id="PF01370">
    <property type="entry name" value="Epimerase"/>
    <property type="match status" value="1"/>
</dbReference>
<proteinExistence type="inferred from homology"/>
<dbReference type="Proteomes" id="UP001365542">
    <property type="component" value="Unassembled WGS sequence"/>
</dbReference>
<evidence type="ECO:0000313" key="5">
    <source>
        <dbReference type="Proteomes" id="UP001365542"/>
    </source>
</evidence>
<dbReference type="Gene3D" id="3.40.50.720">
    <property type="entry name" value="NAD(P)-binding Rossmann-like Domain"/>
    <property type="match status" value="1"/>
</dbReference>
<name>A0AAV9XJK6_9PEZI</name>
<keyword evidence="1" id="KW-0560">Oxidoreductase</keyword>
<dbReference type="InterPro" id="IPR050425">
    <property type="entry name" value="NAD(P)_dehydrat-like"/>
</dbReference>
<dbReference type="PANTHER" id="PTHR10366">
    <property type="entry name" value="NAD DEPENDENT EPIMERASE/DEHYDRATASE"/>
    <property type="match status" value="1"/>
</dbReference>
<feature type="domain" description="NAD-dependent epimerase/dehydratase" evidence="3">
    <location>
        <begin position="8"/>
        <end position="265"/>
    </location>
</feature>
<comment type="caution">
    <text evidence="4">The sequence shown here is derived from an EMBL/GenBank/DDBJ whole genome shotgun (WGS) entry which is preliminary data.</text>
</comment>
<gene>
    <name evidence="4" type="ORF">TWF694_006227</name>
</gene>
<dbReference type="InterPro" id="IPR036291">
    <property type="entry name" value="NAD(P)-bd_dom_sf"/>
</dbReference>
<dbReference type="AlphaFoldDB" id="A0AAV9XJK6"/>
<dbReference type="SUPFAM" id="SSF51735">
    <property type="entry name" value="NAD(P)-binding Rossmann-fold domains"/>
    <property type="match status" value="1"/>
</dbReference>
<sequence>MAPSDQTILITGASGFVGSAVVLRVLKDGYKVVLTVRDESQKPWLKEVFKHEDQVTFVHVPDFQAPGAFDEVVKGVDYVIHTASPIPTPEMASDWKKNYIDPAVVPTLNLLESALKEPKIKKVVITSSCISFVPLDRSELGESRTTHEGKGNPQIDEKTFYETEFGFAFGAYHGSKIASDVATWKFRDEKKPHYAIITIHPDFVYGAIPVLKSEEDLKNHHTTSAILWREYTGTDGLLRFQEVDHSVHIDDVADAHVIVLDDKYKDGEQFILSAGEFKWDDLLKHAQEKYPDMGFKLNEIPSWKNGWDALYFKMDASKAEKELGIKFKNIYEQFDHLVEHMKKLKAAPHGGTI</sequence>
<dbReference type="EMBL" id="JAVHJO010000002">
    <property type="protein sequence ID" value="KAK6542267.1"/>
    <property type="molecule type" value="Genomic_DNA"/>
</dbReference>
<keyword evidence="5" id="KW-1185">Reference proteome</keyword>
<reference evidence="4 5" key="1">
    <citation type="submission" date="2019-10" db="EMBL/GenBank/DDBJ databases">
        <authorList>
            <person name="Palmer J.M."/>
        </authorList>
    </citation>
    <scope>NUCLEOTIDE SEQUENCE [LARGE SCALE GENOMIC DNA]</scope>
    <source>
        <strain evidence="4 5">TWF694</strain>
    </source>
</reference>
<protein>
    <recommendedName>
        <fullName evidence="3">NAD-dependent epimerase/dehydratase domain-containing protein</fullName>
    </recommendedName>
</protein>
<organism evidence="4 5">
    <name type="scientific">Orbilia ellipsospora</name>
    <dbReference type="NCBI Taxonomy" id="2528407"/>
    <lineage>
        <taxon>Eukaryota</taxon>
        <taxon>Fungi</taxon>
        <taxon>Dikarya</taxon>
        <taxon>Ascomycota</taxon>
        <taxon>Pezizomycotina</taxon>
        <taxon>Orbiliomycetes</taxon>
        <taxon>Orbiliales</taxon>
        <taxon>Orbiliaceae</taxon>
        <taxon>Orbilia</taxon>
    </lineage>
</organism>
<accession>A0AAV9XJK6</accession>
<dbReference type="PANTHER" id="PTHR10366:SF812">
    <property type="entry name" value="VPS9 DOMAIN-CONTAINING PROTEIN"/>
    <property type="match status" value="1"/>
</dbReference>
<dbReference type="GO" id="GO:0016616">
    <property type="term" value="F:oxidoreductase activity, acting on the CH-OH group of donors, NAD or NADP as acceptor"/>
    <property type="evidence" value="ECO:0007669"/>
    <property type="project" value="TreeGrafter"/>
</dbReference>
<evidence type="ECO:0000256" key="1">
    <source>
        <dbReference type="ARBA" id="ARBA00023002"/>
    </source>
</evidence>
<evidence type="ECO:0000313" key="4">
    <source>
        <dbReference type="EMBL" id="KAK6542267.1"/>
    </source>
</evidence>
<dbReference type="InterPro" id="IPR001509">
    <property type="entry name" value="Epimerase_deHydtase"/>
</dbReference>
<comment type="similarity">
    <text evidence="2">Belongs to the NAD(P)-dependent epimerase/dehydratase family. Dihydroflavonol-4-reductase subfamily.</text>
</comment>
<evidence type="ECO:0000256" key="2">
    <source>
        <dbReference type="ARBA" id="ARBA00023445"/>
    </source>
</evidence>
<evidence type="ECO:0000259" key="3">
    <source>
        <dbReference type="Pfam" id="PF01370"/>
    </source>
</evidence>